<protein>
    <submittedName>
        <fullName evidence="4">Alpha/beta hydrolase family</fullName>
    </submittedName>
</protein>
<evidence type="ECO:0000313" key="5">
    <source>
        <dbReference type="Proteomes" id="UP000237839"/>
    </source>
</evidence>
<dbReference type="EMBL" id="PUGF01000001">
    <property type="protein sequence ID" value="PRC94817.1"/>
    <property type="molecule type" value="Genomic_DNA"/>
</dbReference>
<evidence type="ECO:0000259" key="3">
    <source>
        <dbReference type="Pfam" id="PF00326"/>
    </source>
</evidence>
<feature type="domain" description="Peptidase S9 prolyl oligopeptidase catalytic" evidence="3">
    <location>
        <begin position="152"/>
        <end position="227"/>
    </location>
</feature>
<dbReference type="RefSeq" id="WP_105529744.1">
    <property type="nucleotide sequence ID" value="NZ_PUGF01000001.1"/>
</dbReference>
<dbReference type="PROSITE" id="PS51257">
    <property type="entry name" value="PROKAR_LIPOPROTEIN"/>
    <property type="match status" value="1"/>
</dbReference>
<accession>A0A2S9H4C4</accession>
<dbReference type="InterPro" id="IPR001375">
    <property type="entry name" value="Peptidase_S9_cat"/>
</dbReference>
<feature type="chain" id="PRO_5015448119" evidence="2">
    <location>
        <begin position="20"/>
        <end position="534"/>
    </location>
</feature>
<dbReference type="GO" id="GO:0006508">
    <property type="term" value="P:proteolysis"/>
    <property type="evidence" value="ECO:0007669"/>
    <property type="project" value="InterPro"/>
</dbReference>
<reference evidence="4 5" key="1">
    <citation type="submission" date="2018-02" db="EMBL/GenBank/DDBJ databases">
        <title>Solimicrobium silvestre gen. nov., sp. nov., isolated from alpine forest soil.</title>
        <authorList>
            <person name="Margesin R."/>
            <person name="Albuquerque L."/>
            <person name="Zhang D.-C."/>
            <person name="Froufe H.J.C."/>
            <person name="Severino R."/>
            <person name="Roxo I."/>
            <person name="Egas C."/>
            <person name="Da Costa M.S."/>
        </authorList>
    </citation>
    <scope>NUCLEOTIDE SEQUENCE [LARGE SCALE GENOMIC DNA]</scope>
    <source>
        <strain evidence="4 5">S20-91</strain>
    </source>
</reference>
<dbReference type="SUPFAM" id="SSF53474">
    <property type="entry name" value="alpha/beta-Hydrolases"/>
    <property type="match status" value="1"/>
</dbReference>
<dbReference type="Gene3D" id="3.40.50.1820">
    <property type="entry name" value="alpha/beta hydrolase"/>
    <property type="match status" value="1"/>
</dbReference>
<dbReference type="Pfam" id="PF00326">
    <property type="entry name" value="Peptidase_S9"/>
    <property type="match status" value="1"/>
</dbReference>
<sequence>MQKLTGLVLVSTFILTACGGSDSNSSSTAGGVGISDARGTLQQNPPPLTVSMSTSAITANPSWQQNVTIFGSAPICGVDIHYLKFGTVGGAGEATNATGALMLPTGSNPACSGPRPIVVYAHGTAFTKAYNLASSDPNNEANGETLMIAVDFAAQGFIVVATNYAGYDTSQLPYHPYLNADQQSKDVIDSLTAARAALPSLGGATDSGKLFITGYSQGGFVAMATHKAMQAAGQTVTAAAPSSGPYAMGAFGDTVFLGRPSLLINVLATMIVTSYQHAYGNIYANLTDIYNPTYAANLANILPSSEGLNVLSTGLIAPSIFSNIAPTAPVGASASLQAVLNADTIPPTSPALLASTYAAGFGPNFLVTNNYRINYIMDALANPDGSVPTLTTGLPAVSPANTIRQGFKINDFRNWTANRPVLLCGGNADPMVYFNANTQNMQQYWTAPSPAAMASGLFTVLDVDSAITGANDPYASAKTVFTDLRAYFVEQAIASGATDGGASAVLQNYHPVLVSSACMLAASNFFQQVLASGQ</sequence>
<keyword evidence="4" id="KW-0378">Hydrolase</keyword>
<keyword evidence="5" id="KW-1185">Reference proteome</keyword>
<evidence type="ECO:0000313" key="4">
    <source>
        <dbReference type="EMBL" id="PRC94817.1"/>
    </source>
</evidence>
<gene>
    <name evidence="4" type="ORF">S2091_0012</name>
</gene>
<dbReference type="GO" id="GO:0004806">
    <property type="term" value="F:triacylglycerol lipase activity"/>
    <property type="evidence" value="ECO:0007669"/>
    <property type="project" value="InterPro"/>
</dbReference>
<dbReference type="OrthoDB" id="9798122at2"/>
<feature type="signal peptide" evidence="2">
    <location>
        <begin position="1"/>
        <end position="19"/>
    </location>
</feature>
<dbReference type="Proteomes" id="UP000237839">
    <property type="component" value="Unassembled WGS sequence"/>
</dbReference>
<dbReference type="AlphaFoldDB" id="A0A2S9H4C4"/>
<feature type="region of interest" description="Disordered" evidence="1">
    <location>
        <begin position="21"/>
        <end position="47"/>
    </location>
</feature>
<dbReference type="GO" id="GO:0016042">
    <property type="term" value="P:lipid catabolic process"/>
    <property type="evidence" value="ECO:0007669"/>
    <property type="project" value="InterPro"/>
</dbReference>
<comment type="caution">
    <text evidence="4">The sequence shown here is derived from an EMBL/GenBank/DDBJ whole genome shotgun (WGS) entry which is preliminary data.</text>
</comment>
<organism evidence="4 5">
    <name type="scientific">Solimicrobium silvestre</name>
    <dbReference type="NCBI Taxonomy" id="2099400"/>
    <lineage>
        <taxon>Bacteria</taxon>
        <taxon>Pseudomonadati</taxon>
        <taxon>Pseudomonadota</taxon>
        <taxon>Betaproteobacteria</taxon>
        <taxon>Burkholderiales</taxon>
        <taxon>Oxalobacteraceae</taxon>
        <taxon>Solimicrobium</taxon>
    </lineage>
</organism>
<dbReference type="InterPro" id="IPR005152">
    <property type="entry name" value="Lipase_secreted"/>
</dbReference>
<dbReference type="PANTHER" id="PTHR34853:SF1">
    <property type="entry name" value="LIPASE 5"/>
    <property type="match status" value="1"/>
</dbReference>
<evidence type="ECO:0000256" key="2">
    <source>
        <dbReference type="SAM" id="SignalP"/>
    </source>
</evidence>
<dbReference type="PANTHER" id="PTHR34853">
    <property type="match status" value="1"/>
</dbReference>
<proteinExistence type="predicted"/>
<name>A0A2S9H4C4_9BURK</name>
<dbReference type="InterPro" id="IPR029058">
    <property type="entry name" value="AB_hydrolase_fold"/>
</dbReference>
<keyword evidence="2" id="KW-0732">Signal</keyword>
<dbReference type="GO" id="GO:0008236">
    <property type="term" value="F:serine-type peptidase activity"/>
    <property type="evidence" value="ECO:0007669"/>
    <property type="project" value="InterPro"/>
</dbReference>
<evidence type="ECO:0000256" key="1">
    <source>
        <dbReference type="SAM" id="MobiDB-lite"/>
    </source>
</evidence>